<feature type="compositionally biased region" description="Polar residues" evidence="7">
    <location>
        <begin position="1"/>
        <end position="21"/>
    </location>
</feature>
<evidence type="ECO:0000256" key="3">
    <source>
        <dbReference type="ARBA" id="ARBA00023155"/>
    </source>
</evidence>
<feature type="compositionally biased region" description="Low complexity" evidence="7">
    <location>
        <begin position="122"/>
        <end position="134"/>
    </location>
</feature>
<dbReference type="Gene3D" id="1.10.10.60">
    <property type="entry name" value="Homeodomain-like"/>
    <property type="match status" value="1"/>
</dbReference>
<dbReference type="SUPFAM" id="SSF46689">
    <property type="entry name" value="Homeodomain-like"/>
    <property type="match status" value="1"/>
</dbReference>
<evidence type="ECO:0000313" key="9">
    <source>
        <dbReference type="EMBL" id="CDW23739.1"/>
    </source>
</evidence>
<protein>
    <recommendedName>
        <fullName evidence="8">Homeobox domain-containing protein</fullName>
    </recommendedName>
</protein>
<name>A0A0K2TCF3_LEPSM</name>
<feature type="compositionally biased region" description="Basic residues" evidence="7">
    <location>
        <begin position="73"/>
        <end position="83"/>
    </location>
</feature>
<dbReference type="GO" id="GO:0000981">
    <property type="term" value="F:DNA-binding transcription factor activity, RNA polymerase II-specific"/>
    <property type="evidence" value="ECO:0007669"/>
    <property type="project" value="InterPro"/>
</dbReference>
<feature type="compositionally biased region" description="Polar residues" evidence="7">
    <location>
        <begin position="388"/>
        <end position="397"/>
    </location>
</feature>
<dbReference type="PANTHER" id="PTHR24333">
    <property type="entry name" value="HOMEO BOX HB9 LIKE A-RELATED"/>
    <property type="match status" value="1"/>
</dbReference>
<evidence type="ECO:0000256" key="4">
    <source>
        <dbReference type="ARBA" id="ARBA00023242"/>
    </source>
</evidence>
<feature type="region of interest" description="Disordered" evidence="7">
    <location>
        <begin position="375"/>
        <end position="425"/>
    </location>
</feature>
<evidence type="ECO:0000256" key="6">
    <source>
        <dbReference type="RuleBase" id="RU000682"/>
    </source>
</evidence>
<evidence type="ECO:0000256" key="2">
    <source>
        <dbReference type="ARBA" id="ARBA00023125"/>
    </source>
</evidence>
<proteinExistence type="predicted"/>
<feature type="DNA-binding region" description="Homeobox" evidence="5">
    <location>
        <begin position="236"/>
        <end position="295"/>
    </location>
</feature>
<keyword evidence="3 5" id="KW-0371">Homeobox</keyword>
<reference evidence="9" key="1">
    <citation type="submission" date="2014-05" db="EMBL/GenBank/DDBJ databases">
        <authorList>
            <person name="Chronopoulou M."/>
        </authorList>
    </citation>
    <scope>NUCLEOTIDE SEQUENCE</scope>
    <source>
        <tissue evidence="9">Whole organism</tissue>
    </source>
</reference>
<evidence type="ECO:0000259" key="8">
    <source>
        <dbReference type="PROSITE" id="PS50071"/>
    </source>
</evidence>
<comment type="subcellular location">
    <subcellularLocation>
        <location evidence="1 5 6">Nucleus</location>
    </subcellularLocation>
</comment>
<feature type="region of interest" description="Disordered" evidence="7">
    <location>
        <begin position="182"/>
        <end position="239"/>
    </location>
</feature>
<dbReference type="InterPro" id="IPR050848">
    <property type="entry name" value="Homeobox_TF"/>
</dbReference>
<evidence type="ECO:0000256" key="7">
    <source>
        <dbReference type="SAM" id="MobiDB-lite"/>
    </source>
</evidence>
<dbReference type="PROSITE" id="PS50071">
    <property type="entry name" value="HOMEOBOX_2"/>
    <property type="match status" value="1"/>
</dbReference>
<feature type="compositionally biased region" description="Low complexity" evidence="7">
    <location>
        <begin position="182"/>
        <end position="196"/>
    </location>
</feature>
<evidence type="ECO:0000256" key="1">
    <source>
        <dbReference type="ARBA" id="ARBA00004123"/>
    </source>
</evidence>
<dbReference type="InterPro" id="IPR001356">
    <property type="entry name" value="HD"/>
</dbReference>
<keyword evidence="4 5" id="KW-0539">Nucleus</keyword>
<dbReference type="PRINTS" id="PR00024">
    <property type="entry name" value="HOMEOBOX"/>
</dbReference>
<feature type="compositionally biased region" description="Polar residues" evidence="7">
    <location>
        <begin position="101"/>
        <end position="121"/>
    </location>
</feature>
<dbReference type="Pfam" id="PF00046">
    <property type="entry name" value="Homeodomain"/>
    <property type="match status" value="1"/>
</dbReference>
<feature type="domain" description="Homeobox" evidence="8">
    <location>
        <begin position="234"/>
        <end position="294"/>
    </location>
</feature>
<dbReference type="SMART" id="SM00389">
    <property type="entry name" value="HOX"/>
    <property type="match status" value="1"/>
</dbReference>
<feature type="region of interest" description="Disordered" evidence="7">
    <location>
        <begin position="1"/>
        <end position="55"/>
    </location>
</feature>
<dbReference type="AlphaFoldDB" id="A0A0K2TCF3"/>
<accession>A0A0K2TCF3</accession>
<dbReference type="PANTHER" id="PTHR24333:SF5">
    <property type="entry name" value="VENT HOMEOBOX"/>
    <property type="match status" value="1"/>
</dbReference>
<organism evidence="9">
    <name type="scientific">Lepeophtheirus salmonis</name>
    <name type="common">Salmon louse</name>
    <name type="synonym">Caligus salmonis</name>
    <dbReference type="NCBI Taxonomy" id="72036"/>
    <lineage>
        <taxon>Eukaryota</taxon>
        <taxon>Metazoa</taxon>
        <taxon>Ecdysozoa</taxon>
        <taxon>Arthropoda</taxon>
        <taxon>Crustacea</taxon>
        <taxon>Multicrustacea</taxon>
        <taxon>Hexanauplia</taxon>
        <taxon>Copepoda</taxon>
        <taxon>Siphonostomatoida</taxon>
        <taxon>Caligidae</taxon>
        <taxon>Lepeophtheirus</taxon>
    </lineage>
</organism>
<feature type="region of interest" description="Disordered" evidence="7">
    <location>
        <begin position="68"/>
        <end position="134"/>
    </location>
</feature>
<keyword evidence="2 5" id="KW-0238">DNA-binding</keyword>
<dbReference type="PROSITE" id="PS00027">
    <property type="entry name" value="HOMEOBOX_1"/>
    <property type="match status" value="1"/>
</dbReference>
<dbReference type="InterPro" id="IPR017970">
    <property type="entry name" value="Homeobox_CS"/>
</dbReference>
<dbReference type="InterPro" id="IPR020479">
    <property type="entry name" value="HD_metazoa"/>
</dbReference>
<dbReference type="GO" id="GO:0003677">
    <property type="term" value="F:DNA binding"/>
    <property type="evidence" value="ECO:0007669"/>
    <property type="project" value="UniProtKB-UniRule"/>
</dbReference>
<dbReference type="CDD" id="cd00086">
    <property type="entry name" value="homeodomain"/>
    <property type="match status" value="1"/>
</dbReference>
<dbReference type="InterPro" id="IPR009057">
    <property type="entry name" value="Homeodomain-like_sf"/>
</dbReference>
<dbReference type="GO" id="GO:0005634">
    <property type="term" value="C:nucleus"/>
    <property type="evidence" value="ECO:0007669"/>
    <property type="project" value="UniProtKB-SubCell"/>
</dbReference>
<dbReference type="EMBL" id="HACA01006378">
    <property type="protein sequence ID" value="CDW23739.1"/>
    <property type="molecule type" value="Transcribed_RNA"/>
</dbReference>
<feature type="compositionally biased region" description="Low complexity" evidence="7">
    <location>
        <begin position="213"/>
        <end position="233"/>
    </location>
</feature>
<evidence type="ECO:0000256" key="5">
    <source>
        <dbReference type="PROSITE-ProRule" id="PRU00108"/>
    </source>
</evidence>
<dbReference type="OrthoDB" id="6159439at2759"/>
<sequence>MMTVESSADNSDSSPTKSVATSGLDYGGGAGVPDLLKREEEEDVVGGGGGASDEDEERLLQGSLMSHASAPRPYHHHHHHHLHSMNQFHQHSHVLLKKSPPSHSENPRTNTGSTTNTAHGASSSSSSPHKSSSNFSISSILERSAPSAVNPLPLVLPSPLEYYYHSAAASLRHHPSLMAAMAASGPPSSSGGLSSMDYGSDEGSDVDEGAKESSASSSLLLSSSAAPSSSSSSRKQRKARTAFTDYQLQTLERSFEKQKYLSVQDRQELAAKLNLTDTQVKTWYQNRRTKWKRTTSVGLELLAEHGNLSALQSLCRSGSPYANMAAAAAASVSSSAAAAAAAAGVGPPGNPYPGLEFYYRQATLANFLATSKPPGSAIPGAVGLPHPQHSSGYPTNHSVDSPPSPVDSPSSPLLKPTPVSPPISR</sequence>